<organism evidence="2 3">
    <name type="scientific">Siphonobacter aquaeclarae</name>
    <dbReference type="NCBI Taxonomy" id="563176"/>
    <lineage>
        <taxon>Bacteria</taxon>
        <taxon>Pseudomonadati</taxon>
        <taxon>Bacteroidota</taxon>
        <taxon>Cytophagia</taxon>
        <taxon>Cytophagales</taxon>
        <taxon>Cytophagaceae</taxon>
        <taxon>Siphonobacter</taxon>
    </lineage>
</organism>
<feature type="domain" description="LUD" evidence="1">
    <location>
        <begin position="100"/>
        <end position="197"/>
    </location>
</feature>
<dbReference type="PANTHER" id="PTHR43682">
    <property type="entry name" value="LACTATE UTILIZATION PROTEIN C"/>
    <property type="match status" value="1"/>
</dbReference>
<protein>
    <submittedName>
        <fullName evidence="2">L-lactate dehydrogenase complex protein LldG</fullName>
    </submittedName>
</protein>
<dbReference type="PANTHER" id="PTHR43682:SF1">
    <property type="entry name" value="LACTATE UTILIZATION PROTEIN C"/>
    <property type="match status" value="1"/>
</dbReference>
<dbReference type="SUPFAM" id="SSF100950">
    <property type="entry name" value="NagB/RpiA/CoA transferase-like"/>
    <property type="match status" value="1"/>
</dbReference>
<evidence type="ECO:0000313" key="3">
    <source>
        <dbReference type="Proteomes" id="UP000198901"/>
    </source>
</evidence>
<sequence length="198" mass="21314">MNTMSSRDKILGAIRQNKPAAMPLPDQFTFRTEYPDLVAQFGQVLQSIGGRAEVVPDLEAVKIKVQEHFGDLSTIAVTVPGLESLATFSLAPVTDPHDLEHIELAIIPGQLGVAENAAIWISEKEMGHRVLPFITQHLALVIRAETLVANMHEAYQRIAPAATGFGTFLAGPSKTADIEQSLVVGAHGARSLIVYLIG</sequence>
<proteinExistence type="predicted"/>
<gene>
    <name evidence="2" type="ORF">SAMN04488090_2274</name>
</gene>
<dbReference type="Gene3D" id="3.40.50.10420">
    <property type="entry name" value="NagB/RpiA/CoA transferase-like"/>
    <property type="match status" value="1"/>
</dbReference>
<dbReference type="Proteomes" id="UP000198901">
    <property type="component" value="Unassembled WGS sequence"/>
</dbReference>
<reference evidence="2 3" key="1">
    <citation type="submission" date="2016-10" db="EMBL/GenBank/DDBJ databases">
        <authorList>
            <person name="de Groot N.N."/>
        </authorList>
    </citation>
    <scope>NUCLEOTIDE SEQUENCE [LARGE SCALE GENOMIC DNA]</scope>
    <source>
        <strain evidence="2 3">DSM 21668</strain>
    </source>
</reference>
<dbReference type="Pfam" id="PF02589">
    <property type="entry name" value="LUD_dom"/>
    <property type="match status" value="1"/>
</dbReference>
<evidence type="ECO:0000259" key="1">
    <source>
        <dbReference type="Pfam" id="PF02589"/>
    </source>
</evidence>
<dbReference type="InterPro" id="IPR003741">
    <property type="entry name" value="LUD_dom"/>
</dbReference>
<dbReference type="STRING" id="563176.SAMN04488090_2274"/>
<name>A0A1G9PQX4_9BACT</name>
<dbReference type="InterPro" id="IPR037171">
    <property type="entry name" value="NagB/RpiA_transferase-like"/>
</dbReference>
<accession>A0A1G9PQX4</accession>
<evidence type="ECO:0000313" key="2">
    <source>
        <dbReference type="EMBL" id="SDM01043.1"/>
    </source>
</evidence>
<keyword evidence="3" id="KW-1185">Reference proteome</keyword>
<dbReference type="EMBL" id="FNGS01000004">
    <property type="protein sequence ID" value="SDM01043.1"/>
    <property type="molecule type" value="Genomic_DNA"/>
</dbReference>
<dbReference type="AlphaFoldDB" id="A0A1G9PQX4"/>
<dbReference type="InterPro" id="IPR024185">
    <property type="entry name" value="FTHF_cligase-like_sf"/>
</dbReference>